<name>A0A554WAZ2_9BURK</name>
<feature type="transmembrane region" description="Helical" evidence="10">
    <location>
        <begin position="50"/>
        <end position="69"/>
    </location>
</feature>
<evidence type="ECO:0000256" key="10">
    <source>
        <dbReference type="SAM" id="Phobius"/>
    </source>
</evidence>
<keyword evidence="3 10" id="KW-0812">Transmembrane</keyword>
<dbReference type="InterPro" id="IPR014743">
    <property type="entry name" value="Cl-channel_core"/>
</dbReference>
<keyword evidence="2" id="KW-0813">Transport</keyword>
<evidence type="ECO:0000256" key="1">
    <source>
        <dbReference type="ARBA" id="ARBA00004141"/>
    </source>
</evidence>
<evidence type="ECO:0000256" key="3">
    <source>
        <dbReference type="ARBA" id="ARBA00022692"/>
    </source>
</evidence>
<evidence type="ECO:0000313" key="12">
    <source>
        <dbReference type="Proteomes" id="UP000318554"/>
    </source>
</evidence>
<accession>A0A554WAZ2</accession>
<reference evidence="11 12" key="1">
    <citation type="submission" date="2019-07" db="EMBL/GenBank/DDBJ databases">
        <title>Tepidimonas aquatica CLN-1 draft genome.</title>
        <authorList>
            <person name="Da Costa M.S."/>
            <person name="Froufe H.J.C."/>
            <person name="Egas C."/>
            <person name="Albuquerque L."/>
        </authorList>
    </citation>
    <scope>NUCLEOTIDE SEQUENCE [LARGE SCALE GENOMIC DNA]</scope>
    <source>
        <strain evidence="11 12">CLN-1</strain>
    </source>
</reference>
<keyword evidence="7" id="KW-0869">Chloride channel</keyword>
<sequence>MRIVAQVLGGQERDGATMSDVSPHLHERDPDVVASVRRELVDARAWLDRTVLLVYAGLAGLAVVAFTWLSEAATELFMRGYDAAPWAVLVVTPALTAAIVGLTRRWAAAAAGSGIPQVMAALAADLTPAQRQRLVSLRLAAAKVVLASAGLLGGLSLGREGPSVQVAAGVLHHARRWLRRGSALDEHALLVAGGAAGIAAAFNAPLAGVVFAIEELSRRLESRASGLIIAAIVLAGLVAVSVWGNYTYFGSIRVPELDASALLPGLVTAVVSGLAGGLLARVLVASLQGGPDAISRWRARHPVRFAALAGLGVAVVGLASGG</sequence>
<proteinExistence type="predicted"/>
<dbReference type="GO" id="GO:0034707">
    <property type="term" value="C:chloride channel complex"/>
    <property type="evidence" value="ECO:0007669"/>
    <property type="project" value="UniProtKB-KW"/>
</dbReference>
<dbReference type="InterPro" id="IPR050368">
    <property type="entry name" value="ClC-type_chloride_channel"/>
</dbReference>
<gene>
    <name evidence="11" type="primary">clcA</name>
    <name evidence="11" type="ORF">Taqua_02384</name>
</gene>
<comment type="caution">
    <text evidence="11">The sequence shown here is derived from an EMBL/GenBank/DDBJ whole genome shotgun (WGS) entry which is preliminary data.</text>
</comment>
<feature type="transmembrane region" description="Helical" evidence="10">
    <location>
        <begin position="305"/>
        <end position="321"/>
    </location>
</feature>
<evidence type="ECO:0000256" key="8">
    <source>
        <dbReference type="ARBA" id="ARBA00023214"/>
    </source>
</evidence>
<dbReference type="CDD" id="cd01034">
    <property type="entry name" value="EriC_like"/>
    <property type="match status" value="1"/>
</dbReference>
<feature type="transmembrane region" description="Helical" evidence="10">
    <location>
        <begin position="225"/>
        <end position="249"/>
    </location>
</feature>
<feature type="transmembrane region" description="Helical" evidence="10">
    <location>
        <begin position="139"/>
        <end position="157"/>
    </location>
</feature>
<dbReference type="EMBL" id="VJNA01000041">
    <property type="protein sequence ID" value="TSE20726.1"/>
    <property type="molecule type" value="Genomic_DNA"/>
</dbReference>
<dbReference type="SUPFAM" id="SSF81340">
    <property type="entry name" value="Clc chloride channel"/>
    <property type="match status" value="1"/>
</dbReference>
<dbReference type="PRINTS" id="PR00762">
    <property type="entry name" value="CLCHANNEL"/>
</dbReference>
<evidence type="ECO:0000256" key="6">
    <source>
        <dbReference type="ARBA" id="ARBA00023136"/>
    </source>
</evidence>
<dbReference type="InterPro" id="IPR001807">
    <property type="entry name" value="ClC"/>
</dbReference>
<evidence type="ECO:0000256" key="5">
    <source>
        <dbReference type="ARBA" id="ARBA00023065"/>
    </source>
</evidence>
<evidence type="ECO:0000256" key="7">
    <source>
        <dbReference type="ARBA" id="ARBA00023173"/>
    </source>
</evidence>
<evidence type="ECO:0000313" key="11">
    <source>
        <dbReference type="EMBL" id="TSE20726.1"/>
    </source>
</evidence>
<dbReference type="Gene3D" id="1.10.3080.10">
    <property type="entry name" value="Clc chloride channel"/>
    <property type="match status" value="1"/>
</dbReference>
<feature type="transmembrane region" description="Helical" evidence="10">
    <location>
        <begin position="81"/>
        <end position="100"/>
    </location>
</feature>
<feature type="transmembrane region" description="Helical" evidence="10">
    <location>
        <begin position="261"/>
        <end position="284"/>
    </location>
</feature>
<evidence type="ECO:0000256" key="4">
    <source>
        <dbReference type="ARBA" id="ARBA00022989"/>
    </source>
</evidence>
<organism evidence="11 12">
    <name type="scientific">Tepidimonas aquatica</name>
    <dbReference type="NCBI Taxonomy" id="247482"/>
    <lineage>
        <taxon>Bacteria</taxon>
        <taxon>Pseudomonadati</taxon>
        <taxon>Pseudomonadota</taxon>
        <taxon>Betaproteobacteria</taxon>
        <taxon>Burkholderiales</taxon>
        <taxon>Tepidimonas</taxon>
    </lineage>
</organism>
<feature type="transmembrane region" description="Helical" evidence="10">
    <location>
        <begin position="188"/>
        <end position="213"/>
    </location>
</feature>
<comment type="subcellular location">
    <subcellularLocation>
        <location evidence="1">Membrane</location>
        <topology evidence="1">Multi-pass membrane protein</topology>
    </subcellularLocation>
</comment>
<dbReference type="PANTHER" id="PTHR43427">
    <property type="entry name" value="CHLORIDE CHANNEL PROTEIN CLC-E"/>
    <property type="match status" value="1"/>
</dbReference>
<keyword evidence="9" id="KW-0407">Ion channel</keyword>
<keyword evidence="6 10" id="KW-0472">Membrane</keyword>
<keyword evidence="5" id="KW-0406">Ion transport</keyword>
<dbReference type="GO" id="GO:0005254">
    <property type="term" value="F:chloride channel activity"/>
    <property type="evidence" value="ECO:0007669"/>
    <property type="project" value="UniProtKB-KW"/>
</dbReference>
<dbReference type="AlphaFoldDB" id="A0A554WAZ2"/>
<keyword evidence="12" id="KW-1185">Reference proteome</keyword>
<dbReference type="Proteomes" id="UP000318554">
    <property type="component" value="Unassembled WGS sequence"/>
</dbReference>
<keyword evidence="4 10" id="KW-1133">Transmembrane helix</keyword>
<dbReference type="PANTHER" id="PTHR43427:SF6">
    <property type="entry name" value="CHLORIDE CHANNEL PROTEIN CLC-E"/>
    <property type="match status" value="1"/>
</dbReference>
<evidence type="ECO:0000256" key="9">
    <source>
        <dbReference type="ARBA" id="ARBA00023303"/>
    </source>
</evidence>
<dbReference type="Pfam" id="PF00654">
    <property type="entry name" value="Voltage_CLC"/>
    <property type="match status" value="1"/>
</dbReference>
<keyword evidence="8" id="KW-0868">Chloride</keyword>
<evidence type="ECO:0000256" key="2">
    <source>
        <dbReference type="ARBA" id="ARBA00022448"/>
    </source>
</evidence>
<protein>
    <submittedName>
        <fullName evidence="11">H(+)/Cl(-) exchange transporter ClcA</fullName>
    </submittedName>
</protein>